<dbReference type="GO" id="GO:0016779">
    <property type="term" value="F:nucleotidyltransferase activity"/>
    <property type="evidence" value="ECO:0007669"/>
    <property type="project" value="UniProtKB-KW"/>
</dbReference>
<name>A0A1R1YN84_9FUNG</name>
<keyword evidence="7" id="KW-0255">Endonuclease</keyword>
<keyword evidence="1" id="KW-0808">Transferase</keyword>
<keyword evidence="9" id="KW-0190">Covalent protein-DNA linkage</keyword>
<proteinExistence type="predicted"/>
<dbReference type="Pfam" id="PF00799">
    <property type="entry name" value="Gemini_AL1"/>
    <property type="match status" value="1"/>
</dbReference>
<keyword evidence="6" id="KW-0547">Nucleotide-binding</keyword>
<keyword evidence="3" id="KW-0235">DNA replication</keyword>
<dbReference type="InterPro" id="IPR001191">
    <property type="entry name" value="Gemini_AL1_REP"/>
</dbReference>
<dbReference type="GO" id="GO:0000166">
    <property type="term" value="F:nucleotide binding"/>
    <property type="evidence" value="ECO:0007669"/>
    <property type="project" value="UniProtKB-KW"/>
</dbReference>
<evidence type="ECO:0000256" key="10">
    <source>
        <dbReference type="ARBA" id="ARBA00023125"/>
    </source>
</evidence>
<evidence type="ECO:0000256" key="1">
    <source>
        <dbReference type="ARBA" id="ARBA00022679"/>
    </source>
</evidence>
<keyword evidence="5" id="KW-0479">Metal-binding</keyword>
<evidence type="ECO:0000313" key="12">
    <source>
        <dbReference type="EMBL" id="OMJ28371.1"/>
    </source>
</evidence>
<dbReference type="GO" id="GO:0016787">
    <property type="term" value="F:hydrolase activity"/>
    <property type="evidence" value="ECO:0007669"/>
    <property type="project" value="UniProtKB-KW"/>
</dbReference>
<dbReference type="InterPro" id="IPR049912">
    <property type="entry name" value="CRESS_DNA_REP"/>
</dbReference>
<reference evidence="13" key="1">
    <citation type="submission" date="2017-01" db="EMBL/GenBank/DDBJ databases">
        <authorList>
            <person name="Wang Y."/>
            <person name="White M."/>
            <person name="Kvist S."/>
            <person name="Moncalvo J.-M."/>
        </authorList>
    </citation>
    <scope>NUCLEOTIDE SEQUENCE [LARGE SCALE GENOMIC DNA]</scope>
    <source>
        <strain evidence="13">ID-206-W2</strain>
    </source>
</reference>
<evidence type="ECO:0000256" key="6">
    <source>
        <dbReference type="ARBA" id="ARBA00022741"/>
    </source>
</evidence>
<keyword evidence="2" id="KW-0548">Nucleotidyltransferase</keyword>
<dbReference type="AlphaFoldDB" id="A0A1R1YN84"/>
<accession>A0A1R1YN84</accession>
<dbReference type="SUPFAM" id="SSF55464">
    <property type="entry name" value="Origin of replication-binding domain, RBD-like"/>
    <property type="match status" value="1"/>
</dbReference>
<evidence type="ECO:0000256" key="3">
    <source>
        <dbReference type="ARBA" id="ARBA00022705"/>
    </source>
</evidence>
<evidence type="ECO:0000256" key="2">
    <source>
        <dbReference type="ARBA" id="ARBA00022695"/>
    </source>
</evidence>
<keyword evidence="4" id="KW-0540">Nuclease</keyword>
<comment type="caution">
    <text evidence="12">The sequence shown here is derived from an EMBL/GenBank/DDBJ whole genome shotgun (WGS) entry which is preliminary data.</text>
</comment>
<evidence type="ECO:0000256" key="8">
    <source>
        <dbReference type="ARBA" id="ARBA00022801"/>
    </source>
</evidence>
<dbReference type="GO" id="GO:0004519">
    <property type="term" value="F:endonuclease activity"/>
    <property type="evidence" value="ECO:0007669"/>
    <property type="project" value="UniProtKB-KW"/>
</dbReference>
<evidence type="ECO:0000256" key="9">
    <source>
        <dbReference type="ARBA" id="ARBA00023124"/>
    </source>
</evidence>
<organism evidence="12 13">
    <name type="scientific">Smittium culicis</name>
    <dbReference type="NCBI Taxonomy" id="133412"/>
    <lineage>
        <taxon>Eukaryota</taxon>
        <taxon>Fungi</taxon>
        <taxon>Fungi incertae sedis</taxon>
        <taxon>Zoopagomycota</taxon>
        <taxon>Kickxellomycotina</taxon>
        <taxon>Harpellomycetes</taxon>
        <taxon>Harpellales</taxon>
        <taxon>Legeriomycetaceae</taxon>
        <taxon>Smittium</taxon>
    </lineage>
</organism>
<dbReference type="GO" id="GO:0046872">
    <property type="term" value="F:metal ion binding"/>
    <property type="evidence" value="ECO:0007669"/>
    <property type="project" value="UniProtKB-KW"/>
</dbReference>
<keyword evidence="10" id="KW-0238">DNA-binding</keyword>
<keyword evidence="8" id="KW-0378">Hydrolase</keyword>
<dbReference type="Proteomes" id="UP000187429">
    <property type="component" value="Unassembled WGS sequence"/>
</dbReference>
<dbReference type="Gene3D" id="3.40.1310.20">
    <property type="match status" value="1"/>
</dbReference>
<dbReference type="PROSITE" id="PS52020">
    <property type="entry name" value="CRESS_DNA_REP"/>
    <property type="match status" value="1"/>
</dbReference>
<evidence type="ECO:0000256" key="4">
    <source>
        <dbReference type="ARBA" id="ARBA00022722"/>
    </source>
</evidence>
<dbReference type="OrthoDB" id="5641484at2759"/>
<feature type="domain" description="CRESS-DNA virus Rep endonuclease" evidence="11">
    <location>
        <begin position="103"/>
        <end position="203"/>
    </location>
</feature>
<dbReference type="GO" id="GO:0003677">
    <property type="term" value="F:DNA binding"/>
    <property type="evidence" value="ECO:0007669"/>
    <property type="project" value="UniProtKB-KW"/>
</dbReference>
<evidence type="ECO:0000259" key="11">
    <source>
        <dbReference type="PROSITE" id="PS52020"/>
    </source>
</evidence>
<dbReference type="EMBL" id="LSSM01000614">
    <property type="protein sequence ID" value="OMJ28371.1"/>
    <property type="molecule type" value="Genomic_DNA"/>
</dbReference>
<keyword evidence="13" id="KW-1185">Reference proteome</keyword>
<sequence>MPSSSRNANYAKRGRVVSASRSTISQRAIASRPTWESVIAKSNLASRIVPTPVSVIVPASTDPIVEESSQPVEIQIRAPNHNVSKFIDDCATVSAPAKKKAYRLASMSFFLTYPKCTLSKETVLAELKKICDVETYIVARELHSDGTPHIHTYLKVKKTINSKNPRYFDIIGYHGNYDSCRYPKNVMKYVMKDKNFITNKPESQSKKSGMDKINLVFGSKTVQEAISVVKTDYNLARDYLRGPVSYELGLNHIVHPPKPTTKNINHRFRELPELRNWNRQEKSLWLYGLMELENQPFPKPYIQIRYL</sequence>
<protein>
    <submittedName>
        <fullName evidence="12">Replication-associated protein A</fullName>
    </submittedName>
</protein>
<dbReference type="PRINTS" id="PR00227">
    <property type="entry name" value="GEMCOATAL1"/>
</dbReference>
<dbReference type="GO" id="GO:0005198">
    <property type="term" value="F:structural molecule activity"/>
    <property type="evidence" value="ECO:0007669"/>
    <property type="project" value="InterPro"/>
</dbReference>
<evidence type="ECO:0000313" key="13">
    <source>
        <dbReference type="Proteomes" id="UP000187429"/>
    </source>
</evidence>
<dbReference type="GO" id="GO:0006260">
    <property type="term" value="P:DNA replication"/>
    <property type="evidence" value="ECO:0007669"/>
    <property type="project" value="UniProtKB-KW"/>
</dbReference>
<evidence type="ECO:0000256" key="7">
    <source>
        <dbReference type="ARBA" id="ARBA00022759"/>
    </source>
</evidence>
<evidence type="ECO:0000256" key="5">
    <source>
        <dbReference type="ARBA" id="ARBA00022723"/>
    </source>
</evidence>
<gene>
    <name evidence="12" type="ORF">AYI69_g2155</name>
</gene>